<dbReference type="EMBL" id="BA000022">
    <property type="protein sequence ID" value="BAA16919.1"/>
    <property type="molecule type" value="Genomic_DNA"/>
</dbReference>
<reference evidence="12 13" key="1">
    <citation type="journal article" date="1995" name="DNA Res.">
        <title>Sequence analysis of the genome of the unicellular cyanobacterium Synechocystis sp. strain PCC6803. I. Sequence features in the 1 Mb region from map positions 64% to 92% of the genome.</title>
        <authorList>
            <person name="Kaneko T."/>
            <person name="Tanaka A."/>
            <person name="Sato S."/>
            <person name="Kotani H."/>
            <person name="Sazuka T."/>
            <person name="Miyajima N."/>
            <person name="Sugiura M."/>
            <person name="Tabata S."/>
        </authorList>
    </citation>
    <scope>NUCLEOTIDE SEQUENCE [LARGE SCALE GENOMIC DNA]</scope>
    <source>
        <strain evidence="13">ATCC 27184 / PCC 6803 / Kazusa</strain>
    </source>
</reference>
<evidence type="ECO:0000256" key="6">
    <source>
        <dbReference type="ARBA" id="ARBA00018569"/>
    </source>
</evidence>
<proteinExistence type="inferred from homology"/>
<gene>
    <name evidence="12" type="primary">galE</name>
</gene>
<dbReference type="GO" id="GO:0003978">
    <property type="term" value="F:UDP-glucose 4-epimerase activity"/>
    <property type="evidence" value="ECO:0007669"/>
    <property type="project" value="UniProtKB-UniRule"/>
</dbReference>
<feature type="domain" description="NAD-dependent epimerase/dehydratase" evidence="11">
    <location>
        <begin position="9"/>
        <end position="257"/>
    </location>
</feature>
<dbReference type="PANTHER" id="PTHR43725">
    <property type="entry name" value="UDP-GLUCOSE 4-EPIMERASE"/>
    <property type="match status" value="1"/>
</dbReference>
<dbReference type="Gene3D" id="3.90.25.10">
    <property type="entry name" value="UDP-galactose 4-epimerase, domain 1"/>
    <property type="match status" value="1"/>
</dbReference>
<dbReference type="Pfam" id="PF01370">
    <property type="entry name" value="Epimerase"/>
    <property type="match status" value="1"/>
</dbReference>
<dbReference type="IntAct" id="P72903">
    <property type="interactions" value="2"/>
</dbReference>
<evidence type="ECO:0000313" key="12">
    <source>
        <dbReference type="EMBL" id="BAA16919.1"/>
    </source>
</evidence>
<dbReference type="GO" id="GO:0006012">
    <property type="term" value="P:galactose metabolic process"/>
    <property type="evidence" value="ECO:0007669"/>
    <property type="project" value="UniProtKB-UniPathway"/>
</dbReference>
<comment type="catalytic activity">
    <reaction evidence="1 10">
        <text>UDP-alpha-D-glucose = UDP-alpha-D-galactose</text>
        <dbReference type="Rhea" id="RHEA:22168"/>
        <dbReference type="ChEBI" id="CHEBI:58885"/>
        <dbReference type="ChEBI" id="CHEBI:66914"/>
        <dbReference type="EC" id="5.1.3.2"/>
    </reaction>
</comment>
<dbReference type="InParanoid" id="P72903"/>
<evidence type="ECO:0000256" key="2">
    <source>
        <dbReference type="ARBA" id="ARBA00001911"/>
    </source>
</evidence>
<evidence type="ECO:0000256" key="9">
    <source>
        <dbReference type="ARBA" id="ARBA00023277"/>
    </source>
</evidence>
<keyword evidence="7 10" id="KW-0520">NAD</keyword>
<evidence type="ECO:0000256" key="5">
    <source>
        <dbReference type="ARBA" id="ARBA00013189"/>
    </source>
</evidence>
<dbReference type="CDD" id="cd05247">
    <property type="entry name" value="UDP_G4E_1_SDR_e"/>
    <property type="match status" value="1"/>
</dbReference>
<dbReference type="UniPathway" id="UPA00214"/>
<evidence type="ECO:0000259" key="11">
    <source>
        <dbReference type="Pfam" id="PF01370"/>
    </source>
</evidence>
<dbReference type="Proteomes" id="UP000001425">
    <property type="component" value="Chromosome"/>
</dbReference>
<evidence type="ECO:0000256" key="10">
    <source>
        <dbReference type="RuleBase" id="RU366046"/>
    </source>
</evidence>
<dbReference type="KEGG" id="syn:slr1067"/>
<evidence type="ECO:0000256" key="4">
    <source>
        <dbReference type="ARBA" id="ARBA00007637"/>
    </source>
</evidence>
<dbReference type="InterPro" id="IPR036291">
    <property type="entry name" value="NAD(P)-bd_dom_sf"/>
</dbReference>
<dbReference type="SUPFAM" id="SSF51735">
    <property type="entry name" value="NAD(P)-binding Rossmann-fold domains"/>
    <property type="match status" value="1"/>
</dbReference>
<reference evidence="12 13" key="2">
    <citation type="journal article" date="1996" name="DNA Res.">
        <title>Sequence analysis of the genome of the unicellular cyanobacterium Synechocystis sp. strain PCC6803. II. Sequence determination of the entire genome and assignment of potential protein-coding regions.</title>
        <authorList>
            <person name="Kaneko T."/>
            <person name="Sato S."/>
            <person name="Kotani H."/>
            <person name="Tanaka A."/>
            <person name="Asamizu E."/>
            <person name="Nakamura Y."/>
            <person name="Miyajima N."/>
            <person name="Hirosawa M."/>
            <person name="Sugiura M."/>
            <person name="Sasamoto S."/>
            <person name="Kimura T."/>
            <person name="Hosouchi T."/>
            <person name="Matsuno A."/>
            <person name="Muraki A."/>
            <person name="Nakazaki N."/>
            <person name="Naruo K."/>
            <person name="Okumura S."/>
            <person name="Shimpo S."/>
            <person name="Takeuchi C."/>
            <person name="Wada T."/>
            <person name="Watanabe A."/>
            <person name="Yamada M."/>
            <person name="Yasuda M."/>
            <person name="Tabata S."/>
        </authorList>
    </citation>
    <scope>NUCLEOTIDE SEQUENCE [LARGE SCALE GENOMIC DNA]</scope>
    <source>
        <strain evidence="13">ATCC 27184 / PCC 6803 / Kazusa</strain>
    </source>
</reference>
<dbReference type="eggNOG" id="COG1087">
    <property type="taxonomic scope" value="Bacteria"/>
</dbReference>
<accession>P72903</accession>
<dbReference type="PhylomeDB" id="P72903"/>
<dbReference type="EC" id="5.1.3.2" evidence="5 10"/>
<keyword evidence="8 10" id="KW-0413">Isomerase</keyword>
<dbReference type="STRING" id="1148.gene:10497779"/>
<evidence type="ECO:0000256" key="1">
    <source>
        <dbReference type="ARBA" id="ARBA00000083"/>
    </source>
</evidence>
<evidence type="ECO:0000313" key="13">
    <source>
        <dbReference type="Proteomes" id="UP000001425"/>
    </source>
</evidence>
<dbReference type="PIR" id="S74768">
    <property type="entry name" value="S74768"/>
</dbReference>
<protein>
    <recommendedName>
        <fullName evidence="6 10">UDP-glucose 4-epimerase</fullName>
        <ecNumber evidence="5 10">5.1.3.2</ecNumber>
    </recommendedName>
</protein>
<comment type="subunit">
    <text evidence="10">Homodimer.</text>
</comment>
<comment type="similarity">
    <text evidence="4 10">Belongs to the NAD(P)-dependent epimerase/dehydratase family.</text>
</comment>
<dbReference type="Gene3D" id="3.40.50.720">
    <property type="entry name" value="NAD(P)-binding Rossmann-like Domain"/>
    <property type="match status" value="1"/>
</dbReference>
<evidence type="ECO:0000256" key="7">
    <source>
        <dbReference type="ARBA" id="ARBA00023027"/>
    </source>
</evidence>
<dbReference type="NCBIfam" id="TIGR01179">
    <property type="entry name" value="galE"/>
    <property type="match status" value="1"/>
</dbReference>
<keyword evidence="13" id="KW-1185">Reference proteome</keyword>
<dbReference type="InterPro" id="IPR001509">
    <property type="entry name" value="Epimerase_deHydtase"/>
</dbReference>
<comment type="cofactor">
    <cofactor evidence="2 10">
        <name>NAD(+)</name>
        <dbReference type="ChEBI" id="CHEBI:57540"/>
    </cofactor>
</comment>
<dbReference type="PaxDb" id="1148-1651993"/>
<dbReference type="AlphaFoldDB" id="P72903"/>
<sequence>MTQSSPPKILVTGGAGYIGSSVVRQLGEAGYSIVVYDNCSTGFPSSILYGQLVIGDLADTERLHQVFHEHEILAVMHFAGSLIVPESLIHPLNYYANNTSNTLSLIRCCQIFGVNRLIFSSTAAVYGNSSSNPISEAEIPCPINPYGRSKLASEWIIQDYAKSSALQYVILRYFNVAGADPEGRLGQMSKTTTHLVRSVCDAILNLKPSLDIFGTDFPTRDGTAVRDYIHVEDLAKAHLDALRYLENGGESQILNCGYGQGYSVREVVDRAKAISGVDFLVRETERRLGDPASVIACADSIRQVLNWTPKYNNLDIILRTALAWEIKRNNLNNRRIHNII</sequence>
<name>P72903_SYNY3</name>
<comment type="pathway">
    <text evidence="3 10">Carbohydrate metabolism; galactose metabolism.</text>
</comment>
<keyword evidence="9 10" id="KW-0119">Carbohydrate metabolism</keyword>
<dbReference type="EnsemblBacteria" id="BAA16919">
    <property type="protein sequence ID" value="BAA16919"/>
    <property type="gene ID" value="BAA16919"/>
</dbReference>
<dbReference type="InterPro" id="IPR005886">
    <property type="entry name" value="UDP_G4E"/>
</dbReference>
<evidence type="ECO:0000256" key="8">
    <source>
        <dbReference type="ARBA" id="ARBA00023235"/>
    </source>
</evidence>
<organism evidence="12 13">
    <name type="scientific">Synechocystis sp. (strain ATCC 27184 / PCC 6803 / Kazusa)</name>
    <dbReference type="NCBI Taxonomy" id="1111708"/>
    <lineage>
        <taxon>Bacteria</taxon>
        <taxon>Bacillati</taxon>
        <taxon>Cyanobacteriota</taxon>
        <taxon>Cyanophyceae</taxon>
        <taxon>Synechococcales</taxon>
        <taxon>Merismopediaceae</taxon>
        <taxon>Synechocystis</taxon>
    </lineage>
</organism>
<dbReference type="PANTHER" id="PTHR43725:SF53">
    <property type="entry name" value="UDP-ARABINOSE 4-EPIMERASE 1"/>
    <property type="match status" value="1"/>
</dbReference>
<evidence type="ECO:0000256" key="3">
    <source>
        <dbReference type="ARBA" id="ARBA00004947"/>
    </source>
</evidence>